<evidence type="ECO:0000256" key="3">
    <source>
        <dbReference type="ARBA" id="ARBA00023002"/>
    </source>
</evidence>
<dbReference type="GO" id="GO:0016491">
    <property type="term" value="F:oxidoreductase activity"/>
    <property type="evidence" value="ECO:0007669"/>
    <property type="project" value="UniProtKB-KW"/>
</dbReference>
<evidence type="ECO:0000259" key="4">
    <source>
        <dbReference type="Pfam" id="PF01494"/>
    </source>
</evidence>
<evidence type="ECO:0000256" key="1">
    <source>
        <dbReference type="ARBA" id="ARBA00022630"/>
    </source>
</evidence>
<keyword evidence="3" id="KW-0560">Oxidoreductase</keyword>
<dbReference type="Proteomes" id="UP001302812">
    <property type="component" value="Unassembled WGS sequence"/>
</dbReference>
<proteinExistence type="predicted"/>
<protein>
    <submittedName>
        <fullName evidence="5">FAD/NAD(P)-binding domain-containing protein</fullName>
    </submittedName>
</protein>
<dbReference type="Gene3D" id="3.30.9.10">
    <property type="entry name" value="D-Amino Acid Oxidase, subunit A, domain 2"/>
    <property type="match status" value="1"/>
</dbReference>
<dbReference type="GeneID" id="89936497"/>
<keyword evidence="6" id="KW-1185">Reference proteome</keyword>
<gene>
    <name evidence="5" type="ORF">N656DRAFT_719479</name>
</gene>
<keyword evidence="1" id="KW-0285">Flavoprotein</keyword>
<dbReference type="Gene3D" id="3.50.50.60">
    <property type="entry name" value="FAD/NAD(P)-binding domain"/>
    <property type="match status" value="1"/>
</dbReference>
<dbReference type="PANTHER" id="PTHR46865:SF7">
    <property type="entry name" value="MONOOXYGENASE, PUTATIVE (AFU_ORTHOLOGUE AFUA_8G07040)-RELATED"/>
    <property type="match status" value="1"/>
</dbReference>
<evidence type="ECO:0000313" key="5">
    <source>
        <dbReference type="EMBL" id="KAK4107756.1"/>
    </source>
</evidence>
<dbReference type="PRINTS" id="PR00420">
    <property type="entry name" value="RNGMNOXGNASE"/>
</dbReference>
<organism evidence="5 6">
    <name type="scientific">Canariomyces notabilis</name>
    <dbReference type="NCBI Taxonomy" id="2074819"/>
    <lineage>
        <taxon>Eukaryota</taxon>
        <taxon>Fungi</taxon>
        <taxon>Dikarya</taxon>
        <taxon>Ascomycota</taxon>
        <taxon>Pezizomycotina</taxon>
        <taxon>Sordariomycetes</taxon>
        <taxon>Sordariomycetidae</taxon>
        <taxon>Sordariales</taxon>
        <taxon>Chaetomiaceae</taxon>
        <taxon>Canariomyces</taxon>
    </lineage>
</organism>
<feature type="domain" description="FAD-binding" evidence="4">
    <location>
        <begin position="13"/>
        <end position="347"/>
    </location>
</feature>
<dbReference type="SUPFAM" id="SSF51905">
    <property type="entry name" value="FAD/NAD(P)-binding domain"/>
    <property type="match status" value="1"/>
</dbReference>
<reference evidence="5" key="1">
    <citation type="journal article" date="2023" name="Mol. Phylogenet. Evol.">
        <title>Genome-scale phylogeny and comparative genomics of the fungal order Sordariales.</title>
        <authorList>
            <person name="Hensen N."/>
            <person name="Bonometti L."/>
            <person name="Westerberg I."/>
            <person name="Brannstrom I.O."/>
            <person name="Guillou S."/>
            <person name="Cros-Aarteil S."/>
            <person name="Calhoun S."/>
            <person name="Haridas S."/>
            <person name="Kuo A."/>
            <person name="Mondo S."/>
            <person name="Pangilinan J."/>
            <person name="Riley R."/>
            <person name="LaButti K."/>
            <person name="Andreopoulos B."/>
            <person name="Lipzen A."/>
            <person name="Chen C."/>
            <person name="Yan M."/>
            <person name="Daum C."/>
            <person name="Ng V."/>
            <person name="Clum A."/>
            <person name="Steindorff A."/>
            <person name="Ohm R.A."/>
            <person name="Martin F."/>
            <person name="Silar P."/>
            <person name="Natvig D.O."/>
            <person name="Lalanne C."/>
            <person name="Gautier V."/>
            <person name="Ament-Velasquez S.L."/>
            <person name="Kruys A."/>
            <person name="Hutchinson M.I."/>
            <person name="Powell A.J."/>
            <person name="Barry K."/>
            <person name="Miller A.N."/>
            <person name="Grigoriev I.V."/>
            <person name="Debuchy R."/>
            <person name="Gladieux P."/>
            <person name="Hiltunen Thoren M."/>
            <person name="Johannesson H."/>
        </authorList>
    </citation>
    <scope>NUCLEOTIDE SEQUENCE</scope>
    <source>
        <strain evidence="5">CBS 508.74</strain>
    </source>
</reference>
<dbReference type="EMBL" id="MU853369">
    <property type="protein sequence ID" value="KAK4107756.1"/>
    <property type="molecule type" value="Genomic_DNA"/>
</dbReference>
<dbReference type="RefSeq" id="XP_064665326.1">
    <property type="nucleotide sequence ID" value="XM_064812372.1"/>
</dbReference>
<dbReference type="GO" id="GO:0071949">
    <property type="term" value="F:FAD binding"/>
    <property type="evidence" value="ECO:0007669"/>
    <property type="project" value="InterPro"/>
</dbReference>
<dbReference type="PANTHER" id="PTHR46865">
    <property type="entry name" value="OXIDOREDUCTASE-RELATED"/>
    <property type="match status" value="1"/>
</dbReference>
<dbReference type="Pfam" id="PF01494">
    <property type="entry name" value="FAD_binding_3"/>
    <property type="match status" value="1"/>
</dbReference>
<dbReference type="InterPro" id="IPR002938">
    <property type="entry name" value="FAD-bd"/>
</dbReference>
<comment type="caution">
    <text evidence="5">The sequence shown here is derived from an EMBL/GenBank/DDBJ whole genome shotgun (WGS) entry which is preliminary data.</text>
</comment>
<reference evidence="5" key="2">
    <citation type="submission" date="2023-05" db="EMBL/GenBank/DDBJ databases">
        <authorList>
            <consortium name="Lawrence Berkeley National Laboratory"/>
            <person name="Steindorff A."/>
            <person name="Hensen N."/>
            <person name="Bonometti L."/>
            <person name="Westerberg I."/>
            <person name="Brannstrom I.O."/>
            <person name="Guillou S."/>
            <person name="Cros-Aarteil S."/>
            <person name="Calhoun S."/>
            <person name="Haridas S."/>
            <person name="Kuo A."/>
            <person name="Mondo S."/>
            <person name="Pangilinan J."/>
            <person name="Riley R."/>
            <person name="Labutti K."/>
            <person name="Andreopoulos B."/>
            <person name="Lipzen A."/>
            <person name="Chen C."/>
            <person name="Yanf M."/>
            <person name="Daum C."/>
            <person name="Ng V."/>
            <person name="Clum A."/>
            <person name="Ohm R."/>
            <person name="Martin F."/>
            <person name="Silar P."/>
            <person name="Natvig D."/>
            <person name="Lalanne C."/>
            <person name="Gautier V."/>
            <person name="Ament-Velasquez S.L."/>
            <person name="Kruys A."/>
            <person name="Hutchinson M.I."/>
            <person name="Powell A.J."/>
            <person name="Barry K."/>
            <person name="Miller A.N."/>
            <person name="Grigoriev I.V."/>
            <person name="Debuchy R."/>
            <person name="Gladieux P."/>
            <person name="Thoren M.H."/>
            <person name="Johannesson H."/>
        </authorList>
    </citation>
    <scope>NUCLEOTIDE SEQUENCE</scope>
    <source>
        <strain evidence="5">CBS 508.74</strain>
    </source>
</reference>
<evidence type="ECO:0000313" key="6">
    <source>
        <dbReference type="Proteomes" id="UP001302812"/>
    </source>
</evidence>
<name>A0AAN6T832_9PEZI</name>
<dbReference type="AlphaFoldDB" id="A0AAN6T832"/>
<keyword evidence="2" id="KW-0274">FAD</keyword>
<dbReference type="InterPro" id="IPR051704">
    <property type="entry name" value="FAD_aromatic-hydroxylase"/>
</dbReference>
<evidence type="ECO:0000256" key="2">
    <source>
        <dbReference type="ARBA" id="ARBA00022827"/>
    </source>
</evidence>
<sequence length="443" mass="48449">MATTSQPQPAPLKVLISGAGMAGPALAYWLTRLPSPLRCDIKVIERHPQLRDSGQQIDLRGQGIVAMRRMGIEPAVRAKGVDEQGAKVIDMRGKLQACLEANKTGQGAQGFTSEWEIMRGDLCDILYDLTRDAPNVKYVFGVSVESFTQLAGGRVRVTLSDGSEDEYDLLVGADGIGSRIRKQMFAGKPNQIRSMGIALALFTIPPHESDENFAVVCHLPGKKMILTRRDSPDCLRVTFVYGGHNDELSRALKHGTVQEQKEVYARLFGEHAAAASQAQLPRFLDGMNSQLADDWYTQDVAQLRLDTWSSGNVTLLGDAGYCPTVLTGMGTTLALAGAYVLAGEVARACAKGVKEGRTNLAQHIPAALSGYEKTYKPFVLDVQNSAQPKLFRTFLLPETRWGIGFLQWVAWLIVTLRIDKLASRFGSDDVGAWKLPHYEELGA</sequence>
<dbReference type="InterPro" id="IPR036188">
    <property type="entry name" value="FAD/NAD-bd_sf"/>
</dbReference>
<accession>A0AAN6T832</accession>